<feature type="region of interest" description="Disordered" evidence="1">
    <location>
        <begin position="174"/>
        <end position="234"/>
    </location>
</feature>
<reference evidence="3" key="1">
    <citation type="journal article" date="2020" name="Stud. Mycol.">
        <title>101 Dothideomycetes genomes: a test case for predicting lifestyles and emergence of pathogens.</title>
        <authorList>
            <person name="Haridas S."/>
            <person name="Albert R."/>
            <person name="Binder M."/>
            <person name="Bloem J."/>
            <person name="Labutti K."/>
            <person name="Salamov A."/>
            <person name="Andreopoulos B."/>
            <person name="Baker S."/>
            <person name="Barry K."/>
            <person name="Bills G."/>
            <person name="Bluhm B."/>
            <person name="Cannon C."/>
            <person name="Castanera R."/>
            <person name="Culley D."/>
            <person name="Daum C."/>
            <person name="Ezra D."/>
            <person name="Gonzalez J."/>
            <person name="Henrissat B."/>
            <person name="Kuo A."/>
            <person name="Liang C."/>
            <person name="Lipzen A."/>
            <person name="Lutzoni F."/>
            <person name="Magnuson J."/>
            <person name="Mondo S."/>
            <person name="Nolan M."/>
            <person name="Ohm R."/>
            <person name="Pangilinan J."/>
            <person name="Park H.-J."/>
            <person name="Ramirez L."/>
            <person name="Alfaro M."/>
            <person name="Sun H."/>
            <person name="Tritt A."/>
            <person name="Yoshinaga Y."/>
            <person name="Zwiers L.-H."/>
            <person name="Turgeon B."/>
            <person name="Goodwin S."/>
            <person name="Spatafora J."/>
            <person name="Crous P."/>
            <person name="Grigoriev I."/>
        </authorList>
    </citation>
    <scope>NUCLEOTIDE SEQUENCE</scope>
    <source>
        <strain evidence="3">CBS 207.26</strain>
    </source>
</reference>
<evidence type="ECO:0000313" key="3">
    <source>
        <dbReference type="EMBL" id="KAF2175914.1"/>
    </source>
</evidence>
<dbReference type="OrthoDB" id="3561102at2759"/>
<keyword evidence="2" id="KW-0732">Signal</keyword>
<dbReference type="Proteomes" id="UP000800200">
    <property type="component" value="Unassembled WGS sequence"/>
</dbReference>
<dbReference type="AlphaFoldDB" id="A0A6A6D8R4"/>
<dbReference type="EMBL" id="ML994721">
    <property type="protein sequence ID" value="KAF2175914.1"/>
    <property type="molecule type" value="Genomic_DNA"/>
</dbReference>
<name>A0A6A6D8R4_9PEZI</name>
<proteinExistence type="predicted"/>
<feature type="compositionally biased region" description="Polar residues" evidence="1">
    <location>
        <begin position="218"/>
        <end position="234"/>
    </location>
</feature>
<evidence type="ECO:0000313" key="4">
    <source>
        <dbReference type="Proteomes" id="UP000800200"/>
    </source>
</evidence>
<organism evidence="3 4">
    <name type="scientific">Zopfia rhizophila CBS 207.26</name>
    <dbReference type="NCBI Taxonomy" id="1314779"/>
    <lineage>
        <taxon>Eukaryota</taxon>
        <taxon>Fungi</taxon>
        <taxon>Dikarya</taxon>
        <taxon>Ascomycota</taxon>
        <taxon>Pezizomycotina</taxon>
        <taxon>Dothideomycetes</taxon>
        <taxon>Dothideomycetes incertae sedis</taxon>
        <taxon>Zopfiaceae</taxon>
        <taxon>Zopfia</taxon>
    </lineage>
</organism>
<protein>
    <submittedName>
        <fullName evidence="3">Uncharacterized protein</fullName>
    </submittedName>
</protein>
<gene>
    <name evidence="3" type="ORF">K469DRAFT_683377</name>
</gene>
<feature type="signal peptide" evidence="2">
    <location>
        <begin position="1"/>
        <end position="19"/>
    </location>
</feature>
<evidence type="ECO:0000256" key="2">
    <source>
        <dbReference type="SAM" id="SignalP"/>
    </source>
</evidence>
<keyword evidence="4" id="KW-1185">Reference proteome</keyword>
<accession>A0A6A6D8R4</accession>
<feature type="compositionally biased region" description="Low complexity" evidence="1">
    <location>
        <begin position="178"/>
        <end position="217"/>
    </location>
</feature>
<evidence type="ECO:0000256" key="1">
    <source>
        <dbReference type="SAM" id="MobiDB-lite"/>
    </source>
</evidence>
<sequence length="234" mass="25025">MKTLYAMLIGTLLADTSHASPLRFLFARQESSSSQCPSTLIPVSTNDAQASIIQQQEWNLCSYKSGVGHTTPSCSSYGMNSMAPFFTTTSCTCEQQSRTYIATYLTDYATLTEPTKVSSTDCGGGVHTFSVGELGQVWSLWQGVDINLPLPTPPPPPPICTHCSSYGPPWTIPYTFTPGTGLPPQTSGGPGQPSQQPGQPSGQPSQQLEQSTQQPSQATEQPGQTTNQPRQSSQ</sequence>
<feature type="chain" id="PRO_5025489240" evidence="2">
    <location>
        <begin position="20"/>
        <end position="234"/>
    </location>
</feature>